<feature type="chain" id="PRO_5005298649" description="Solute-binding protein family 3/N-terminal domain-containing protein" evidence="1">
    <location>
        <begin position="21"/>
        <end position="289"/>
    </location>
</feature>
<name>A0A0J8GPZ8_9ALTE</name>
<evidence type="ECO:0008006" key="4">
    <source>
        <dbReference type="Google" id="ProtNLM"/>
    </source>
</evidence>
<evidence type="ECO:0000256" key="1">
    <source>
        <dbReference type="SAM" id="SignalP"/>
    </source>
</evidence>
<comment type="caution">
    <text evidence="2">The sequence shown here is derived from an EMBL/GenBank/DDBJ whole genome shotgun (WGS) entry which is preliminary data.</text>
</comment>
<evidence type="ECO:0000313" key="2">
    <source>
        <dbReference type="EMBL" id="KMT64837.1"/>
    </source>
</evidence>
<proteinExistence type="predicted"/>
<dbReference type="SUPFAM" id="SSF53850">
    <property type="entry name" value="Periplasmic binding protein-like II"/>
    <property type="match status" value="1"/>
</dbReference>
<dbReference type="STRING" id="1513271.XM47_12390"/>
<sequence length="289" mass="33085">MVLRIAMLIYFCLCQWSALANVTLTARAGVSYERQEYINNVLVAALNANQLNGKIVSVTPIPTRIGYNASTFLVAKNEVDVTYFPADKEVEKSLSAIRIPLYKGLMGYRTLLIRKTSQKEFAQLSSLDELKALLKGTGTRWKSTQVYDFHEFDYVTADRMSSLYKMLDVGKFDYTSRGVIEAVADLKAIKNRFTSLKIEDNILLYTELPIYFFVAQNKPELAEKIYLGLLKIIENGQFDTLFSKFYATIPAELNLKSRKIYHVENPFLSKETLENAQTFWQQKIKKPAF</sequence>
<dbReference type="OrthoDB" id="6383026at2"/>
<dbReference type="Proteomes" id="UP000037600">
    <property type="component" value="Unassembled WGS sequence"/>
</dbReference>
<keyword evidence="1" id="KW-0732">Signal</keyword>
<gene>
    <name evidence="2" type="ORF">XM47_12390</name>
</gene>
<keyword evidence="3" id="KW-1185">Reference proteome</keyword>
<dbReference type="EMBL" id="LAZL01000020">
    <property type="protein sequence ID" value="KMT64837.1"/>
    <property type="molecule type" value="Genomic_DNA"/>
</dbReference>
<evidence type="ECO:0000313" key="3">
    <source>
        <dbReference type="Proteomes" id="UP000037600"/>
    </source>
</evidence>
<dbReference type="RefSeq" id="WP_048692950.1">
    <property type="nucleotide sequence ID" value="NZ_KQ130493.1"/>
</dbReference>
<organism evidence="2 3">
    <name type="scientific">Catenovulum maritimum</name>
    <dbReference type="NCBI Taxonomy" id="1513271"/>
    <lineage>
        <taxon>Bacteria</taxon>
        <taxon>Pseudomonadati</taxon>
        <taxon>Pseudomonadota</taxon>
        <taxon>Gammaproteobacteria</taxon>
        <taxon>Alteromonadales</taxon>
        <taxon>Alteromonadaceae</taxon>
        <taxon>Catenovulum</taxon>
    </lineage>
</organism>
<accession>A0A0J8GPZ8</accession>
<feature type="signal peptide" evidence="1">
    <location>
        <begin position="1"/>
        <end position="20"/>
    </location>
</feature>
<reference evidence="2 3" key="1">
    <citation type="submission" date="2015-04" db="EMBL/GenBank/DDBJ databases">
        <title>Draft Genome Sequence of the Novel Agar-Digesting Marine Bacterium Q1.</title>
        <authorList>
            <person name="Li Y."/>
            <person name="Li D."/>
            <person name="Chen G."/>
            <person name="Du Z."/>
        </authorList>
    </citation>
    <scope>NUCLEOTIDE SEQUENCE [LARGE SCALE GENOMIC DNA]</scope>
    <source>
        <strain evidence="2 3">Q1</strain>
    </source>
</reference>
<dbReference type="AlphaFoldDB" id="A0A0J8GPZ8"/>
<dbReference type="Gene3D" id="3.40.190.10">
    <property type="entry name" value="Periplasmic binding protein-like II"/>
    <property type="match status" value="2"/>
</dbReference>
<protein>
    <recommendedName>
        <fullName evidence="4">Solute-binding protein family 3/N-terminal domain-containing protein</fullName>
    </recommendedName>
</protein>